<evidence type="ECO:0000313" key="3">
    <source>
        <dbReference type="Proteomes" id="UP000043699"/>
    </source>
</evidence>
<dbReference type="Proteomes" id="UP000043699">
    <property type="component" value="Unassembled WGS sequence"/>
</dbReference>
<dbReference type="RefSeq" id="WP_052650413.1">
    <property type="nucleotide sequence ID" value="NZ_CCXS01000001.1"/>
</dbReference>
<organism evidence="2 3">
    <name type="scientific">Planococcus massiliensis</name>
    <dbReference type="NCBI Taxonomy" id="1499687"/>
    <lineage>
        <taxon>Bacteria</taxon>
        <taxon>Bacillati</taxon>
        <taxon>Bacillota</taxon>
        <taxon>Bacilli</taxon>
        <taxon>Bacillales</taxon>
        <taxon>Caryophanaceae</taxon>
        <taxon>Planococcus</taxon>
    </lineage>
</organism>
<protein>
    <recommendedName>
        <fullName evidence="1">Putative component of 'biosynthetic module' domain-containing protein</fullName>
    </recommendedName>
</protein>
<keyword evidence="3" id="KW-1185">Reference proteome</keyword>
<name>A0A098EIS2_9BACL</name>
<gene>
    <name evidence="2" type="ORF">BN1080_00619</name>
</gene>
<feature type="domain" description="Putative component of 'biosynthetic module'" evidence="1">
    <location>
        <begin position="32"/>
        <end position="269"/>
    </location>
</feature>
<dbReference type="Pfam" id="PF14266">
    <property type="entry name" value="YceG_bac"/>
    <property type="match status" value="2"/>
</dbReference>
<dbReference type="AlphaFoldDB" id="A0A098EIS2"/>
<evidence type="ECO:0000259" key="1">
    <source>
        <dbReference type="Pfam" id="PF14266"/>
    </source>
</evidence>
<reference evidence="2 3" key="1">
    <citation type="submission" date="2014-09" db="EMBL/GenBank/DDBJ databases">
        <authorList>
            <person name="Urmite Genomes Urmite Genomes"/>
        </authorList>
    </citation>
    <scope>NUCLEOTIDE SEQUENCE [LARGE SCALE GENOMIC DNA]</scope>
    <source>
        <strain evidence="2 3">ES2</strain>
    </source>
</reference>
<dbReference type="OrthoDB" id="2421008at2"/>
<accession>A0A098EIS2</accession>
<sequence>MVQLHPVRVRTWDPEKIGEWLNKPIVNHPETKIEEDSLTYPQLIGEFVGMSLDEDDYFAGIYDTMEAAEGRLIRLSGKLNKQISSERLRSLQDLFDMNKKENGLSPSRIVAFLDGKGLMPKLKDPGLNRRLRLVLIDTLKEFQNHSAAATTHSSFRRVATDLVKWTFNHIEPELEKLNLEKGLPAFLWYADMSESEKWFLKFSAAFGFHIIAYDPEGKHWLADAVGGQDLLSHSFQVTSDHVVQFPDEKPERVGTVAFRATQEVDRLLHHDDSGLYKPFQFKSYSTRSIRLKTTIDEAFMLAKERAMVRPSFGVERGSVIIPVVFAKIMGIEKDRKRFWDNIHNLTEREDTLLIRSFPFIEERKGNQLFHYRAALDKTGRLDPEKMKNANWWKYSRLPDGVQTAICEAIARHVEKPMLTPQTGESFEDLQLYLFSQSMSLPDSVIQLIQLFDYPQFVPTLLFYNEEKDAELSRADANAIALVHTFGLDVIMINPQGHQDIERWIDTEAIDTHWLDERSFNEPYREPSVVKKIFRKWL</sequence>
<dbReference type="InterPro" id="IPR025647">
    <property type="entry name" value="YceG_bac"/>
</dbReference>
<dbReference type="EMBL" id="CCXS01000001">
    <property type="protein sequence ID" value="CEG21705.1"/>
    <property type="molecule type" value="Genomic_DNA"/>
</dbReference>
<dbReference type="STRING" id="1499687.BN1080_00619"/>
<feature type="domain" description="Putative component of 'biosynthetic module'" evidence="1">
    <location>
        <begin position="292"/>
        <end position="517"/>
    </location>
</feature>
<proteinExistence type="predicted"/>
<evidence type="ECO:0000313" key="2">
    <source>
        <dbReference type="EMBL" id="CEG21705.1"/>
    </source>
</evidence>